<name>A0A4R2GHX5_9HYPH</name>
<keyword evidence="3" id="KW-1185">Reference proteome</keyword>
<sequence length="33" mass="3319">MATQDNQPLNAVETLPEVDPTQPGGPGEAGGRA</sequence>
<protein>
    <submittedName>
        <fullName evidence="2">Uncharacterized protein</fullName>
    </submittedName>
</protein>
<dbReference type="AlphaFoldDB" id="A0A4R2GHX5"/>
<dbReference type="Proteomes" id="UP000294881">
    <property type="component" value="Unassembled WGS sequence"/>
</dbReference>
<evidence type="ECO:0000313" key="2">
    <source>
        <dbReference type="EMBL" id="TCO06879.1"/>
    </source>
</evidence>
<dbReference type="EMBL" id="SLWL01000045">
    <property type="protein sequence ID" value="TCO06879.1"/>
    <property type="molecule type" value="Genomic_DNA"/>
</dbReference>
<evidence type="ECO:0000256" key="1">
    <source>
        <dbReference type="SAM" id="MobiDB-lite"/>
    </source>
</evidence>
<proteinExistence type="predicted"/>
<accession>A0A4R2GHX5</accession>
<reference evidence="2 3" key="1">
    <citation type="submission" date="2019-03" db="EMBL/GenBank/DDBJ databases">
        <title>Genomic Encyclopedia of Type Strains, Phase IV (KMG-IV): sequencing the most valuable type-strain genomes for metagenomic binning, comparative biology and taxonomic classification.</title>
        <authorList>
            <person name="Goeker M."/>
        </authorList>
    </citation>
    <scope>NUCLEOTIDE SEQUENCE [LARGE SCALE GENOMIC DNA]</scope>
    <source>
        <strain evidence="2 3">DSM 22958</strain>
    </source>
</reference>
<feature type="region of interest" description="Disordered" evidence="1">
    <location>
        <begin position="1"/>
        <end position="33"/>
    </location>
</feature>
<organism evidence="2 3">
    <name type="scientific">Camelimonas lactis</name>
    <dbReference type="NCBI Taxonomy" id="659006"/>
    <lineage>
        <taxon>Bacteria</taxon>
        <taxon>Pseudomonadati</taxon>
        <taxon>Pseudomonadota</taxon>
        <taxon>Alphaproteobacteria</taxon>
        <taxon>Hyphomicrobiales</taxon>
        <taxon>Chelatococcaceae</taxon>
        <taxon>Camelimonas</taxon>
    </lineage>
</organism>
<evidence type="ECO:0000313" key="3">
    <source>
        <dbReference type="Proteomes" id="UP000294881"/>
    </source>
</evidence>
<feature type="compositionally biased region" description="Gly residues" evidence="1">
    <location>
        <begin position="24"/>
        <end position="33"/>
    </location>
</feature>
<gene>
    <name evidence="2" type="ORF">EV666_1452</name>
</gene>
<comment type="caution">
    <text evidence="2">The sequence shown here is derived from an EMBL/GenBank/DDBJ whole genome shotgun (WGS) entry which is preliminary data.</text>
</comment>